<protein>
    <submittedName>
        <fullName evidence="1">Uncharacterized protein</fullName>
    </submittedName>
</protein>
<accession>A0A8R1Z8J9</accession>
<reference evidence="2" key="1">
    <citation type="journal article" date="2008" name="Nat. Genet.">
        <title>The Pristionchus pacificus genome provides a unique perspective on nematode lifestyle and parasitism.</title>
        <authorList>
            <person name="Dieterich C."/>
            <person name="Clifton S.W."/>
            <person name="Schuster L.N."/>
            <person name="Chinwalla A."/>
            <person name="Delehaunty K."/>
            <person name="Dinkelacker I."/>
            <person name="Fulton L."/>
            <person name="Fulton R."/>
            <person name="Godfrey J."/>
            <person name="Minx P."/>
            <person name="Mitreva M."/>
            <person name="Roeseler W."/>
            <person name="Tian H."/>
            <person name="Witte H."/>
            <person name="Yang S.P."/>
            <person name="Wilson R.K."/>
            <person name="Sommer R.J."/>
        </authorList>
    </citation>
    <scope>NUCLEOTIDE SEQUENCE [LARGE SCALE GENOMIC DNA]</scope>
    <source>
        <strain evidence="2">PS312</strain>
    </source>
</reference>
<evidence type="ECO:0000313" key="1">
    <source>
        <dbReference type="EnsemblMetazoa" id="PPA45683.1"/>
    </source>
</evidence>
<dbReference type="EnsemblMetazoa" id="PPA45683.1">
    <property type="protein sequence ID" value="PPA45683.1"/>
    <property type="gene ID" value="WBGene00284052"/>
</dbReference>
<reference evidence="1" key="2">
    <citation type="submission" date="2022-06" db="UniProtKB">
        <authorList>
            <consortium name="EnsemblMetazoa"/>
        </authorList>
    </citation>
    <scope>IDENTIFICATION</scope>
    <source>
        <strain evidence="1">PS312</strain>
    </source>
</reference>
<sequence>MKKTGILMLLITAPVCLLELYNGDTRSSGYRCPVLDAVDLAKCDKAFGYLPNTCTAANRTTLEVACEAGKQVAVIGSLFEWIEVERSGSVEEEKFDGRLRKGYNRYSACHLDQKESTMSMVLDNWRMALDLDMFSSPGGM</sequence>
<accession>A0A2A6CPH1</accession>
<organism evidence="1 2">
    <name type="scientific">Pristionchus pacificus</name>
    <name type="common">Parasitic nematode worm</name>
    <dbReference type="NCBI Taxonomy" id="54126"/>
    <lineage>
        <taxon>Eukaryota</taxon>
        <taxon>Metazoa</taxon>
        <taxon>Ecdysozoa</taxon>
        <taxon>Nematoda</taxon>
        <taxon>Chromadorea</taxon>
        <taxon>Rhabditida</taxon>
        <taxon>Rhabditina</taxon>
        <taxon>Diplogasteromorpha</taxon>
        <taxon>Diplogasteroidea</taxon>
        <taxon>Neodiplogasteridae</taxon>
        <taxon>Pristionchus</taxon>
    </lineage>
</organism>
<name>A0A2A6CPH1_PRIPA</name>
<dbReference type="AlphaFoldDB" id="A0A2A6CPH1"/>
<gene>
    <name evidence="1" type="primary">WBGene00284052</name>
</gene>
<keyword evidence="2" id="KW-1185">Reference proteome</keyword>
<dbReference type="Proteomes" id="UP000005239">
    <property type="component" value="Unassembled WGS sequence"/>
</dbReference>
<proteinExistence type="predicted"/>
<evidence type="ECO:0000313" key="2">
    <source>
        <dbReference type="Proteomes" id="UP000005239"/>
    </source>
</evidence>